<dbReference type="InterPro" id="IPR010930">
    <property type="entry name" value="Flg_bb/hook_C_dom"/>
</dbReference>
<keyword evidence="11" id="KW-0282">Flagellum</keyword>
<evidence type="ECO:0000259" key="10">
    <source>
        <dbReference type="Pfam" id="PF22638"/>
    </source>
</evidence>
<feature type="domain" description="Flagellar basal-body/hook protein C-terminal" evidence="9">
    <location>
        <begin position="444"/>
        <end position="480"/>
    </location>
</feature>
<name>A0A1I4DCI3_9RHOB</name>
<dbReference type="AlphaFoldDB" id="A0A1I4DCI3"/>
<dbReference type="GO" id="GO:0044780">
    <property type="term" value="P:bacterial-type flagellum assembly"/>
    <property type="evidence" value="ECO:0007669"/>
    <property type="project" value="InterPro"/>
</dbReference>
<dbReference type="SUPFAM" id="SSF64518">
    <property type="entry name" value="Phase 1 flagellin"/>
    <property type="match status" value="1"/>
</dbReference>
<organism evidence="11 12">
    <name type="scientific">Shimia haliotis</name>
    <dbReference type="NCBI Taxonomy" id="1280847"/>
    <lineage>
        <taxon>Bacteria</taxon>
        <taxon>Pseudomonadati</taxon>
        <taxon>Pseudomonadota</taxon>
        <taxon>Alphaproteobacteria</taxon>
        <taxon>Rhodobacterales</taxon>
        <taxon>Roseobacteraceae</taxon>
    </lineage>
</organism>
<dbReference type="STRING" id="1280847.SAMN04488036_10389"/>
<evidence type="ECO:0000256" key="6">
    <source>
        <dbReference type="ARBA" id="ARBA00023143"/>
    </source>
</evidence>
<evidence type="ECO:0000313" key="12">
    <source>
        <dbReference type="Proteomes" id="UP000198851"/>
    </source>
</evidence>
<dbReference type="InterPro" id="IPR053927">
    <property type="entry name" value="FlgK_helical"/>
</dbReference>
<keyword evidence="11" id="KW-0969">Cilium</keyword>
<dbReference type="OrthoDB" id="7181295at2"/>
<dbReference type="GO" id="GO:0009425">
    <property type="term" value="C:bacterial-type flagellum basal body"/>
    <property type="evidence" value="ECO:0007669"/>
    <property type="project" value="UniProtKB-SubCell"/>
</dbReference>
<proteinExistence type="inferred from homology"/>
<dbReference type="InterPro" id="IPR002371">
    <property type="entry name" value="FlgK"/>
</dbReference>
<evidence type="ECO:0000256" key="7">
    <source>
        <dbReference type="RuleBase" id="RU362065"/>
    </source>
</evidence>
<evidence type="ECO:0000256" key="1">
    <source>
        <dbReference type="ARBA" id="ARBA00004117"/>
    </source>
</evidence>
<dbReference type="PANTHER" id="PTHR30033">
    <property type="entry name" value="FLAGELLAR HOOK-ASSOCIATED PROTEIN 1"/>
    <property type="match status" value="1"/>
</dbReference>
<evidence type="ECO:0000256" key="5">
    <source>
        <dbReference type="ARBA" id="ARBA00022525"/>
    </source>
</evidence>
<dbReference type="Proteomes" id="UP000198851">
    <property type="component" value="Unassembled WGS sequence"/>
</dbReference>
<dbReference type="InterPro" id="IPR001444">
    <property type="entry name" value="Flag_bb_rod_N"/>
</dbReference>
<dbReference type="Pfam" id="PF06429">
    <property type="entry name" value="Flg_bbr_C"/>
    <property type="match status" value="1"/>
</dbReference>
<feature type="domain" description="Flagellar hook-associated protein FlgK helical" evidence="10">
    <location>
        <begin position="87"/>
        <end position="310"/>
    </location>
</feature>
<accession>A0A1I4DCI3</accession>
<reference evidence="12" key="1">
    <citation type="submission" date="2016-10" db="EMBL/GenBank/DDBJ databases">
        <authorList>
            <person name="Varghese N."/>
            <person name="Submissions S."/>
        </authorList>
    </citation>
    <scope>NUCLEOTIDE SEQUENCE [LARGE SCALE GENOMIC DNA]</scope>
    <source>
        <strain evidence="12">DSM 28453</strain>
    </source>
</reference>
<comment type="similarity">
    <text evidence="3 7">Belongs to the flagella basal body rod proteins family.</text>
</comment>
<evidence type="ECO:0000259" key="9">
    <source>
        <dbReference type="Pfam" id="PF06429"/>
    </source>
</evidence>
<evidence type="ECO:0000256" key="4">
    <source>
        <dbReference type="ARBA" id="ARBA00016244"/>
    </source>
</evidence>
<keyword evidence="12" id="KW-1185">Reference proteome</keyword>
<dbReference type="Pfam" id="PF00460">
    <property type="entry name" value="Flg_bb_rod"/>
    <property type="match status" value="1"/>
</dbReference>
<dbReference type="RefSeq" id="WP_139216171.1">
    <property type="nucleotide sequence ID" value="NZ_FOSZ01000003.1"/>
</dbReference>
<feature type="domain" description="Flagellar basal body rod protein N-terminal" evidence="8">
    <location>
        <begin position="8"/>
        <end position="36"/>
    </location>
</feature>
<evidence type="ECO:0000313" key="11">
    <source>
        <dbReference type="EMBL" id="SFK91348.1"/>
    </source>
</evidence>
<evidence type="ECO:0000259" key="8">
    <source>
        <dbReference type="Pfam" id="PF00460"/>
    </source>
</evidence>
<evidence type="ECO:0000256" key="2">
    <source>
        <dbReference type="ARBA" id="ARBA00004613"/>
    </source>
</evidence>
<dbReference type="PANTHER" id="PTHR30033:SF1">
    <property type="entry name" value="FLAGELLAR HOOK-ASSOCIATED PROTEIN 1"/>
    <property type="match status" value="1"/>
</dbReference>
<dbReference type="Pfam" id="PF22638">
    <property type="entry name" value="FlgK_D1"/>
    <property type="match status" value="1"/>
</dbReference>
<dbReference type="GO" id="GO:0009424">
    <property type="term" value="C:bacterial-type flagellum hook"/>
    <property type="evidence" value="ECO:0007669"/>
    <property type="project" value="UniProtKB-UniRule"/>
</dbReference>
<keyword evidence="5 7" id="KW-0964">Secreted</keyword>
<protein>
    <recommendedName>
        <fullName evidence="4 7">Flagellar hook-associated protein 1</fullName>
        <shortName evidence="7">HAP1</shortName>
    </recommendedName>
</protein>
<dbReference type="NCBIfam" id="TIGR02492">
    <property type="entry name" value="flgK_ends"/>
    <property type="match status" value="1"/>
</dbReference>
<evidence type="ECO:0000256" key="3">
    <source>
        <dbReference type="ARBA" id="ARBA00009677"/>
    </source>
</evidence>
<dbReference type="GO" id="GO:0005576">
    <property type="term" value="C:extracellular region"/>
    <property type="evidence" value="ECO:0007669"/>
    <property type="project" value="UniProtKB-SubCell"/>
</dbReference>
<dbReference type="PRINTS" id="PR01005">
    <property type="entry name" value="FLGHOOKAP1"/>
</dbReference>
<keyword evidence="11" id="KW-0966">Cell projection</keyword>
<sequence length="481" mass="50183">MSLTGALANAMSGLSAASRNAQVTSNNIANAMTEGYSVRSLSVAQNGVSGGVMVTGITRHTDPVLLAERRSSDAEVGANSVTNEFYTRLETLIGTPDQASSLTAKFSDFEAALIAATAAPESDVRLQSVVDSAENLVKDINDASNGVQDMREEADANINRSVNDLNDLLSMTEDLNKKISQATIQGQDTSTLLDQQQQVVDQINEIVPVRIMDRENGGIALFSMGGETLIDGTAREVEFTSTPTIMPHMTQANGLLGGLSIDGKPLDTTAGGQLAGGTLYAQFDVRDEQAVTTQAELDTLARDLVDRFQSSGADPTLAAGDAGLFTDAGGAFDPANETGLAGRLELNSLVSSNGAGETWRLRDGLGASTPGDVGNNSLLTALVDVVQTSTVPGSNALGSKSVTMSEMFGNMHSSVSTSRVNSDTALSYAAAQQGALVGLELEQGVDTDVEMQNLMLIEQAYSANAKIIQAVDDMMNTLLGI</sequence>
<gene>
    <name evidence="7" type="primary">flgK</name>
    <name evidence="11" type="ORF">SAMN04488036_10389</name>
</gene>
<keyword evidence="6 7" id="KW-0975">Bacterial flagellum</keyword>
<comment type="subcellular location">
    <subcellularLocation>
        <location evidence="1">Bacterial flagellum basal body</location>
    </subcellularLocation>
    <subcellularLocation>
        <location evidence="2 7">Secreted</location>
    </subcellularLocation>
</comment>
<dbReference type="GO" id="GO:0005198">
    <property type="term" value="F:structural molecule activity"/>
    <property type="evidence" value="ECO:0007669"/>
    <property type="project" value="UniProtKB-UniRule"/>
</dbReference>
<dbReference type="EMBL" id="FOSZ01000003">
    <property type="protein sequence ID" value="SFK91348.1"/>
    <property type="molecule type" value="Genomic_DNA"/>
</dbReference>